<dbReference type="Proteomes" id="UP000217076">
    <property type="component" value="Unassembled WGS sequence"/>
</dbReference>
<dbReference type="InterPro" id="IPR020845">
    <property type="entry name" value="AMP-binding_CS"/>
</dbReference>
<dbReference type="PROSITE" id="PS00455">
    <property type="entry name" value="AMP_BINDING"/>
    <property type="match status" value="1"/>
</dbReference>
<dbReference type="InterPro" id="IPR025110">
    <property type="entry name" value="AMP-bd_C"/>
</dbReference>
<reference evidence="5" key="1">
    <citation type="submission" date="2016-10" db="EMBL/GenBank/DDBJ databases">
        <authorList>
            <person name="Varghese N."/>
            <person name="Submissions S."/>
        </authorList>
    </citation>
    <scope>NUCLEOTIDE SEQUENCE [LARGE SCALE GENOMIC DNA]</scope>
    <source>
        <strain evidence="5">930I</strain>
    </source>
</reference>
<sequence>MRDHLPPPEEQARRDLSGLPQAADWPEMMNSAARLLDPALGPGRPALHFPGPDGGFSTLTRGQLAERVAALAAVLVEDLGLIPGQRVLLRAPNTPMLATAWLAVLWAGGVAVATMPLLRAGELAHILGKARVNLALCDATLTDELAAAIDAAQVAGLEPPLLTHGSGAPDAAPAGQLDSLLAAALAAGRRLPPCPTRADDPALIAFTSGTTGPAKGTVHDHRDLAAIDALVPPRLELGCDDITLGSPPLAFTFGLGALLTFPLSVGASAVLLPAPSPEALLQALAATRATVLFTAPTAYRALAGLIEAGAPLAPPRLCVSAGEHLPGPDFERWRKLTGHSIVNGIGATELLHIFIAATGADARPGTTGRPIPGYRARLLDEAGQPVPPGQPGRLAIQGPTGCRYLADRARQRAYVHDGWNLTGDLFRMDEDGLFWYLGRADDMIISAGYNIGGPEVESCLLAHPLVEDCAVVGLPDPERGQVVAAHVILSDPAAAGPATARALQDFVKARLAPYKYPRRVLFVDRLPRTATGKLQRFRLRPTDTGDGP</sequence>
<organism evidence="4 5">
    <name type="scientific">Roseospirillum parvum</name>
    <dbReference type="NCBI Taxonomy" id="83401"/>
    <lineage>
        <taxon>Bacteria</taxon>
        <taxon>Pseudomonadati</taxon>
        <taxon>Pseudomonadota</taxon>
        <taxon>Alphaproteobacteria</taxon>
        <taxon>Rhodospirillales</taxon>
        <taxon>Rhodospirillaceae</taxon>
        <taxon>Roseospirillum</taxon>
    </lineage>
</organism>
<dbReference type="Pfam" id="PF13193">
    <property type="entry name" value="AMP-binding_C"/>
    <property type="match status" value="1"/>
</dbReference>
<gene>
    <name evidence="4" type="ORF">SAMN05421742_102319</name>
</gene>
<dbReference type="InterPro" id="IPR000873">
    <property type="entry name" value="AMP-dep_synth/lig_dom"/>
</dbReference>
<dbReference type="PANTHER" id="PTHR43352:SF1">
    <property type="entry name" value="ANTHRANILATE--COA LIGASE"/>
    <property type="match status" value="1"/>
</dbReference>
<feature type="domain" description="AMP-binding enzyme C-terminal" evidence="3">
    <location>
        <begin position="455"/>
        <end position="533"/>
    </location>
</feature>
<dbReference type="Gene3D" id="3.40.50.12780">
    <property type="entry name" value="N-terminal domain of ligase-like"/>
    <property type="match status" value="1"/>
</dbReference>
<dbReference type="SUPFAM" id="SSF56801">
    <property type="entry name" value="Acetyl-CoA synthetase-like"/>
    <property type="match status" value="1"/>
</dbReference>
<evidence type="ECO:0000313" key="5">
    <source>
        <dbReference type="Proteomes" id="UP000217076"/>
    </source>
</evidence>
<dbReference type="PANTHER" id="PTHR43352">
    <property type="entry name" value="ACETYL-COA SYNTHETASE"/>
    <property type="match status" value="1"/>
</dbReference>
<accession>A0A1G7WU07</accession>
<dbReference type="Gene3D" id="3.30.300.30">
    <property type="match status" value="1"/>
</dbReference>
<dbReference type="GO" id="GO:0016878">
    <property type="term" value="F:acid-thiol ligase activity"/>
    <property type="evidence" value="ECO:0007669"/>
    <property type="project" value="TreeGrafter"/>
</dbReference>
<evidence type="ECO:0000313" key="4">
    <source>
        <dbReference type="EMBL" id="SDG75403.1"/>
    </source>
</evidence>
<proteinExistence type="predicted"/>
<dbReference type="AlphaFoldDB" id="A0A1G7WU07"/>
<dbReference type="GO" id="GO:0044550">
    <property type="term" value="P:secondary metabolite biosynthetic process"/>
    <property type="evidence" value="ECO:0007669"/>
    <property type="project" value="TreeGrafter"/>
</dbReference>
<protein>
    <submittedName>
        <fullName evidence="4">2-aminobenzoate-CoA ligase</fullName>
    </submittedName>
</protein>
<dbReference type="EMBL" id="FNCV01000002">
    <property type="protein sequence ID" value="SDG75403.1"/>
    <property type="molecule type" value="Genomic_DNA"/>
</dbReference>
<feature type="domain" description="AMP-dependent synthetase/ligase" evidence="2">
    <location>
        <begin position="42"/>
        <end position="400"/>
    </location>
</feature>
<dbReference type="InterPro" id="IPR045851">
    <property type="entry name" value="AMP-bd_C_sf"/>
</dbReference>
<name>A0A1G7WU07_9PROT</name>
<dbReference type="RefSeq" id="WP_245689242.1">
    <property type="nucleotide sequence ID" value="NZ_FNCV01000002.1"/>
</dbReference>
<evidence type="ECO:0000259" key="3">
    <source>
        <dbReference type="Pfam" id="PF13193"/>
    </source>
</evidence>
<evidence type="ECO:0000256" key="1">
    <source>
        <dbReference type="ARBA" id="ARBA00022598"/>
    </source>
</evidence>
<evidence type="ECO:0000259" key="2">
    <source>
        <dbReference type="Pfam" id="PF00501"/>
    </source>
</evidence>
<dbReference type="Pfam" id="PF00501">
    <property type="entry name" value="AMP-binding"/>
    <property type="match status" value="1"/>
</dbReference>
<keyword evidence="5" id="KW-1185">Reference proteome</keyword>
<dbReference type="InterPro" id="IPR042099">
    <property type="entry name" value="ANL_N_sf"/>
</dbReference>
<dbReference type="STRING" id="83401.SAMN05421742_102319"/>
<keyword evidence="1 4" id="KW-0436">Ligase</keyword>